<protein>
    <submittedName>
        <fullName evidence="3">RICIN domain-containing protein</fullName>
    </submittedName>
</protein>
<dbReference type="SMART" id="SM00458">
    <property type="entry name" value="RICIN"/>
    <property type="match status" value="1"/>
</dbReference>
<proteinExistence type="predicted"/>
<accession>A0A939DGW9</accession>
<evidence type="ECO:0000313" key="4">
    <source>
        <dbReference type="Proteomes" id="UP000664303"/>
    </source>
</evidence>
<name>A0A939DGW9_9GAMM</name>
<dbReference type="InterPro" id="IPR000772">
    <property type="entry name" value="Ricin_B_lectin"/>
</dbReference>
<dbReference type="EMBL" id="JAFKCZ010000010">
    <property type="protein sequence ID" value="MBN7797833.1"/>
    <property type="molecule type" value="Genomic_DNA"/>
</dbReference>
<feature type="chain" id="PRO_5037805800" evidence="1">
    <location>
        <begin position="21"/>
        <end position="162"/>
    </location>
</feature>
<evidence type="ECO:0000313" key="3">
    <source>
        <dbReference type="EMBL" id="MBN7797833.1"/>
    </source>
</evidence>
<dbReference type="Gene3D" id="2.80.10.50">
    <property type="match status" value="2"/>
</dbReference>
<dbReference type="RefSeq" id="WP_206561279.1">
    <property type="nucleotide sequence ID" value="NZ_JAFKCZ010000010.1"/>
</dbReference>
<dbReference type="CDD" id="cd00161">
    <property type="entry name" value="beta-trefoil_Ricin-like"/>
    <property type="match status" value="1"/>
</dbReference>
<evidence type="ECO:0000256" key="1">
    <source>
        <dbReference type="SAM" id="SignalP"/>
    </source>
</evidence>
<dbReference type="PROSITE" id="PS50231">
    <property type="entry name" value="RICIN_B_LECTIN"/>
    <property type="match status" value="1"/>
</dbReference>
<keyword evidence="4" id="KW-1185">Reference proteome</keyword>
<evidence type="ECO:0000259" key="2">
    <source>
        <dbReference type="SMART" id="SM00458"/>
    </source>
</evidence>
<organism evidence="3 4">
    <name type="scientific">Parahaliea mediterranea</name>
    <dbReference type="NCBI Taxonomy" id="651086"/>
    <lineage>
        <taxon>Bacteria</taxon>
        <taxon>Pseudomonadati</taxon>
        <taxon>Pseudomonadota</taxon>
        <taxon>Gammaproteobacteria</taxon>
        <taxon>Cellvibrionales</taxon>
        <taxon>Halieaceae</taxon>
        <taxon>Parahaliea</taxon>
    </lineage>
</organism>
<comment type="caution">
    <text evidence="3">The sequence shown here is derived from an EMBL/GenBank/DDBJ whole genome shotgun (WGS) entry which is preliminary data.</text>
</comment>
<keyword evidence="1" id="KW-0732">Signal</keyword>
<dbReference type="AlphaFoldDB" id="A0A939DGW9"/>
<reference evidence="3" key="1">
    <citation type="submission" date="2021-02" db="EMBL/GenBank/DDBJ databases">
        <title>PHA producing bacteria isolated from coastal sediment in Guangdong, Shenzhen.</title>
        <authorList>
            <person name="Zheng W."/>
            <person name="Yu S."/>
            <person name="Huang Y."/>
        </authorList>
    </citation>
    <scope>NUCLEOTIDE SEQUENCE</scope>
    <source>
        <strain evidence="3">TN14-10</strain>
    </source>
</reference>
<feature type="signal peptide" evidence="1">
    <location>
        <begin position="1"/>
        <end position="20"/>
    </location>
</feature>
<dbReference type="Pfam" id="PF00652">
    <property type="entry name" value="Ricin_B_lectin"/>
    <property type="match status" value="1"/>
</dbReference>
<dbReference type="Proteomes" id="UP000664303">
    <property type="component" value="Unassembled WGS sequence"/>
</dbReference>
<feature type="domain" description="Ricin B lectin" evidence="2">
    <location>
        <begin position="42"/>
        <end position="162"/>
    </location>
</feature>
<dbReference type="InterPro" id="IPR035992">
    <property type="entry name" value="Ricin_B-like_lectins"/>
</dbReference>
<gene>
    <name evidence="3" type="ORF">JYP50_14580</name>
</gene>
<dbReference type="SUPFAM" id="SSF50370">
    <property type="entry name" value="Ricin B-like lectins"/>
    <property type="match status" value="1"/>
</dbReference>
<sequence length="162" mass="16905">MKHATLLAGLLGLWVAGAAAIEFNTDAIKKMQEEGEKIMEEEKAFRAFKLPNGQCLQAAGNPSKAGVKLVSRKCNDKAQNQKWQFDKQGRLASHGGACVGLAGDGKEAGASAVLKNCGGAGDQKWSLDGAGRLHNKGGLCLEAQGGQVQTAPCSKAANQKWG</sequence>